<evidence type="ECO:0000313" key="4">
    <source>
        <dbReference type="Proteomes" id="UP000192582"/>
    </source>
</evidence>
<feature type="signal peptide" evidence="1">
    <location>
        <begin position="1"/>
        <end position="21"/>
    </location>
</feature>
<reference evidence="3 4" key="1">
    <citation type="submission" date="2017-04" db="EMBL/GenBank/DDBJ databases">
        <authorList>
            <person name="Afonso C.L."/>
            <person name="Miller P.J."/>
            <person name="Scott M.A."/>
            <person name="Spackman E."/>
            <person name="Goraichik I."/>
            <person name="Dimitrov K.M."/>
            <person name="Suarez D.L."/>
            <person name="Swayne D.E."/>
        </authorList>
    </citation>
    <scope>NUCLEOTIDE SEQUENCE [LARGE SCALE GENOMIC DNA]</scope>
    <source>
        <strain evidence="3 4">KR-140</strain>
    </source>
</reference>
<dbReference type="OrthoDB" id="66937at2"/>
<accession>A0A1W1UXP1</accession>
<dbReference type="Pfam" id="PF14326">
    <property type="entry name" value="DUF4384"/>
    <property type="match status" value="1"/>
</dbReference>
<protein>
    <recommendedName>
        <fullName evidence="2">DUF4384 domain-containing protein</fullName>
    </recommendedName>
</protein>
<feature type="domain" description="DUF4384" evidence="2">
    <location>
        <begin position="56"/>
        <end position="135"/>
    </location>
</feature>
<gene>
    <name evidence="3" type="ORF">SAMN00790413_03581</name>
</gene>
<dbReference type="InterPro" id="IPR025493">
    <property type="entry name" value="DUF4384"/>
</dbReference>
<dbReference type="EMBL" id="FWWU01000008">
    <property type="protein sequence ID" value="SMB85875.1"/>
    <property type="molecule type" value="Genomic_DNA"/>
</dbReference>
<keyword evidence="4" id="KW-1185">Reference proteome</keyword>
<organism evidence="3 4">
    <name type="scientific">Deinococcus hopiensis KR-140</name>
    <dbReference type="NCBI Taxonomy" id="695939"/>
    <lineage>
        <taxon>Bacteria</taxon>
        <taxon>Thermotogati</taxon>
        <taxon>Deinococcota</taxon>
        <taxon>Deinococci</taxon>
        <taxon>Deinococcales</taxon>
        <taxon>Deinococcaceae</taxon>
        <taxon>Deinococcus</taxon>
    </lineage>
</organism>
<dbReference type="RefSeq" id="WP_084047499.1">
    <property type="nucleotide sequence ID" value="NZ_FWWU01000008.1"/>
</dbReference>
<evidence type="ECO:0000313" key="3">
    <source>
        <dbReference type="EMBL" id="SMB85875.1"/>
    </source>
</evidence>
<dbReference type="AlphaFoldDB" id="A0A1W1UXP1"/>
<dbReference type="Proteomes" id="UP000192582">
    <property type="component" value="Unassembled WGS sequence"/>
</dbReference>
<keyword evidence="1" id="KW-0732">Signal</keyword>
<proteinExistence type="predicted"/>
<sequence>MKKFTPYITFLALLPLGHATAAPQLSAQSIIVNPTPTGLNVNIRTNRTVNSQQIPSYAPGDHLEFYTRANKDAYVYLFNVDAQDQVTLLSSNGLRAQGNLLKANTSQRFPEKGEASTFLLTLPQGLNRLLAVASLVPLDFRPLTTQTSAQGEMTPVNVKGQAGLGQALTVALRSVPPQNWTTATTQYTIARRALSGLPELDVKALKTQVNFRQNARLSEVFAAYADHLRAEGYLVTQSQYRQGAAQGVFVRQGAQLRQVMLEVAQRDQTFFVKLMRQK</sequence>
<dbReference type="PANTHER" id="PTHR36194">
    <property type="entry name" value="S-LAYER-LIKE PROTEIN"/>
    <property type="match status" value="1"/>
</dbReference>
<feature type="chain" id="PRO_5011986337" description="DUF4384 domain-containing protein" evidence="1">
    <location>
        <begin position="22"/>
        <end position="278"/>
    </location>
</feature>
<evidence type="ECO:0000259" key="2">
    <source>
        <dbReference type="Pfam" id="PF14326"/>
    </source>
</evidence>
<name>A0A1W1UXP1_9DEIO</name>
<dbReference type="PANTHER" id="PTHR36194:SF1">
    <property type="entry name" value="S-LAYER-LIKE PROTEIN"/>
    <property type="match status" value="1"/>
</dbReference>
<evidence type="ECO:0000256" key="1">
    <source>
        <dbReference type="SAM" id="SignalP"/>
    </source>
</evidence>